<protein>
    <recommendedName>
        <fullName evidence="4">FAD/NAD(P)-binding domain-containing protein</fullName>
    </recommendedName>
</protein>
<organism evidence="3">
    <name type="scientific">Ditylum brightwellii</name>
    <dbReference type="NCBI Taxonomy" id="49249"/>
    <lineage>
        <taxon>Eukaryota</taxon>
        <taxon>Sar</taxon>
        <taxon>Stramenopiles</taxon>
        <taxon>Ochrophyta</taxon>
        <taxon>Bacillariophyta</taxon>
        <taxon>Mediophyceae</taxon>
        <taxon>Lithodesmiophycidae</taxon>
        <taxon>Lithodesmiales</taxon>
        <taxon>Lithodesmiaceae</taxon>
        <taxon>Ditylum</taxon>
    </lineage>
</organism>
<gene>
    <name evidence="3" type="ORF">DBRI00130_LOCUS28498</name>
</gene>
<dbReference type="AlphaFoldDB" id="A0A7S4W8K1"/>
<reference evidence="3" key="1">
    <citation type="submission" date="2021-01" db="EMBL/GenBank/DDBJ databases">
        <authorList>
            <person name="Corre E."/>
            <person name="Pelletier E."/>
            <person name="Niang G."/>
            <person name="Scheremetjew M."/>
            <person name="Finn R."/>
            <person name="Kale V."/>
            <person name="Holt S."/>
            <person name="Cochrane G."/>
            <person name="Meng A."/>
            <person name="Brown T."/>
            <person name="Cohen L."/>
        </authorList>
    </citation>
    <scope>NUCLEOTIDE SEQUENCE</scope>
    <source>
        <strain evidence="3">GSO104</strain>
    </source>
</reference>
<accession>A0A7S4W8K1</accession>
<evidence type="ECO:0000313" key="3">
    <source>
        <dbReference type="EMBL" id="CAE4633065.1"/>
    </source>
</evidence>
<evidence type="ECO:0000256" key="1">
    <source>
        <dbReference type="SAM" id="MobiDB-lite"/>
    </source>
</evidence>
<evidence type="ECO:0008006" key="4">
    <source>
        <dbReference type="Google" id="ProtNLM"/>
    </source>
</evidence>
<sequence>MMQSPNNTKWSLALFSTFIDLCLVDTQGWIMPSVPSARVSCHGCIASKAIKKQITRLRDSSSDNEQDSPIDKSEKKTKRRVMIIGAGWGGLSAANSLANKDDTKSL</sequence>
<dbReference type="SUPFAM" id="SSF51971">
    <property type="entry name" value="Nucleotide-binding domain"/>
    <property type="match status" value="1"/>
</dbReference>
<evidence type="ECO:0000256" key="2">
    <source>
        <dbReference type="SAM" id="SignalP"/>
    </source>
</evidence>
<feature type="signal peptide" evidence="2">
    <location>
        <begin position="1"/>
        <end position="28"/>
    </location>
</feature>
<dbReference type="InterPro" id="IPR036188">
    <property type="entry name" value="FAD/NAD-bd_sf"/>
</dbReference>
<feature type="region of interest" description="Disordered" evidence="1">
    <location>
        <begin position="56"/>
        <end position="78"/>
    </location>
</feature>
<keyword evidence="2" id="KW-0732">Signal</keyword>
<proteinExistence type="predicted"/>
<dbReference type="EMBL" id="HBNS01036462">
    <property type="protein sequence ID" value="CAE4633065.1"/>
    <property type="molecule type" value="Transcribed_RNA"/>
</dbReference>
<dbReference type="Gene3D" id="3.50.50.60">
    <property type="entry name" value="FAD/NAD(P)-binding domain"/>
    <property type="match status" value="1"/>
</dbReference>
<feature type="chain" id="PRO_5030504863" description="FAD/NAD(P)-binding domain-containing protein" evidence="2">
    <location>
        <begin position="29"/>
        <end position="106"/>
    </location>
</feature>
<name>A0A7S4W8K1_9STRA</name>